<proteinExistence type="predicted"/>
<dbReference type="RefSeq" id="WP_122148815.1">
    <property type="nucleotide sequence ID" value="NZ_RFFI01000030.1"/>
</dbReference>
<feature type="transmembrane region" description="Helical" evidence="1">
    <location>
        <begin position="151"/>
        <end position="172"/>
    </location>
</feature>
<accession>A0A3M2JKN0</accession>
<keyword evidence="1" id="KW-0472">Membrane</keyword>
<gene>
    <name evidence="2" type="ORF">EBM89_07445</name>
</gene>
<name>A0A3M2JKN0_9CELL</name>
<feature type="transmembrane region" description="Helical" evidence="1">
    <location>
        <begin position="68"/>
        <end position="86"/>
    </location>
</feature>
<dbReference type="Proteomes" id="UP000269289">
    <property type="component" value="Unassembled WGS sequence"/>
</dbReference>
<evidence type="ECO:0000256" key="1">
    <source>
        <dbReference type="SAM" id="Phobius"/>
    </source>
</evidence>
<keyword evidence="1" id="KW-1133">Transmembrane helix</keyword>
<reference evidence="2 3" key="1">
    <citation type="submission" date="2018-10" db="EMBL/GenBank/DDBJ databases">
        <title>Isolation, diversity and antifungal activity of actinobacteria from wheat.</title>
        <authorList>
            <person name="Han C."/>
        </authorList>
    </citation>
    <scope>NUCLEOTIDE SEQUENCE [LARGE SCALE GENOMIC DNA]</scope>
    <source>
        <strain evidence="2 3">NEAU-YY56</strain>
    </source>
</reference>
<evidence type="ECO:0000313" key="3">
    <source>
        <dbReference type="Proteomes" id="UP000269289"/>
    </source>
</evidence>
<sequence length="245" mass="26667">MIERGTRAGWQCIRCGVDCLPQELVCPGCGTPDPDLPDGDPDARENAVARSEEWVTRHEPRQVAMRRLAGAMFLLGWAVISLLASLDLRSTIRYSSPGPSARGFGAALLSLEEYGDPGLVPLLTFLVPALCGSFVGRALGVRPEVLPLRRLVAAVAGAATVAVVLGPGRAWIRYRTEAGAREYASRIRRPDLLGEAIPLYADRMATSLAVTAAVLTLLAVIGWRPFTGTRRQRIRWAARRARRWS</sequence>
<dbReference type="AlphaFoldDB" id="A0A3M2JKN0"/>
<keyword evidence="3" id="KW-1185">Reference proteome</keyword>
<feature type="transmembrane region" description="Helical" evidence="1">
    <location>
        <begin position="204"/>
        <end position="223"/>
    </location>
</feature>
<evidence type="ECO:0000313" key="2">
    <source>
        <dbReference type="EMBL" id="RMI12766.1"/>
    </source>
</evidence>
<protein>
    <submittedName>
        <fullName evidence="2">Uncharacterized protein</fullName>
    </submittedName>
</protein>
<dbReference type="EMBL" id="RFFI01000030">
    <property type="protein sequence ID" value="RMI12766.1"/>
    <property type="molecule type" value="Genomic_DNA"/>
</dbReference>
<feature type="transmembrane region" description="Helical" evidence="1">
    <location>
        <begin position="118"/>
        <end position="139"/>
    </location>
</feature>
<comment type="caution">
    <text evidence="2">The sequence shown here is derived from an EMBL/GenBank/DDBJ whole genome shotgun (WGS) entry which is preliminary data.</text>
</comment>
<keyword evidence="1" id="KW-0812">Transmembrane</keyword>
<organism evidence="2 3">
    <name type="scientific">Cellulomonas triticagri</name>
    <dbReference type="NCBI Taxonomy" id="2483352"/>
    <lineage>
        <taxon>Bacteria</taxon>
        <taxon>Bacillati</taxon>
        <taxon>Actinomycetota</taxon>
        <taxon>Actinomycetes</taxon>
        <taxon>Micrococcales</taxon>
        <taxon>Cellulomonadaceae</taxon>
        <taxon>Cellulomonas</taxon>
    </lineage>
</organism>